<keyword evidence="1" id="KW-0175">Coiled coil</keyword>
<evidence type="ECO:0000313" key="2">
    <source>
        <dbReference type="EMBL" id="KKE82134.1"/>
    </source>
</evidence>
<dbReference type="PATRIC" id="fig|1129367.4.peg.4000"/>
<sequence length="167" mass="18808">MPIEQEVNEGVHLSSSDTHHSEALVALNQRLKEDNARLKAQLSALQSNSGPVTPTFNVAHRLKAIFAQQSRDEVWASEVELFTEDFLYEAQLHDDITLLTSQCKQHVCQLNFTAQPHSGVANWQQVHTALLRMPWMKQFKTVTAVQNKGTMQIHLSLKTSSELGGEY</sequence>
<name>A0A0F6A9P5_9GAMM</name>
<dbReference type="AlphaFoldDB" id="A0A0F6A9P5"/>
<dbReference type="EMBL" id="AUXW01000169">
    <property type="protein sequence ID" value="KKE82134.1"/>
    <property type="molecule type" value="Genomic_DNA"/>
</dbReference>
<protein>
    <submittedName>
        <fullName evidence="2">Uncharacterized protein</fullName>
    </submittedName>
</protein>
<comment type="caution">
    <text evidence="2">The sequence shown here is derived from an EMBL/GenBank/DDBJ whole genome shotgun (WGS) entry which is preliminary data.</text>
</comment>
<organism evidence="2 3">
    <name type="scientific">Pseudoalteromonas luteoviolacea S4054</name>
    <dbReference type="NCBI Taxonomy" id="1129367"/>
    <lineage>
        <taxon>Bacteria</taxon>
        <taxon>Pseudomonadati</taxon>
        <taxon>Pseudomonadota</taxon>
        <taxon>Gammaproteobacteria</taxon>
        <taxon>Alteromonadales</taxon>
        <taxon>Pseudoalteromonadaceae</taxon>
        <taxon>Pseudoalteromonas</taxon>
    </lineage>
</organism>
<feature type="coiled-coil region" evidence="1">
    <location>
        <begin position="21"/>
        <end position="48"/>
    </location>
</feature>
<evidence type="ECO:0000313" key="3">
    <source>
        <dbReference type="Proteomes" id="UP000033434"/>
    </source>
</evidence>
<evidence type="ECO:0000256" key="1">
    <source>
        <dbReference type="SAM" id="Coils"/>
    </source>
</evidence>
<reference evidence="2 3" key="1">
    <citation type="journal article" date="2015" name="BMC Genomics">
        <title>Genome mining reveals unlocked bioactive potential of marine Gram-negative bacteria.</title>
        <authorList>
            <person name="Machado H."/>
            <person name="Sonnenschein E.C."/>
            <person name="Melchiorsen J."/>
            <person name="Gram L."/>
        </authorList>
    </citation>
    <scope>NUCLEOTIDE SEQUENCE [LARGE SCALE GENOMIC DNA]</scope>
    <source>
        <strain evidence="2 3">S4054</strain>
    </source>
</reference>
<proteinExistence type="predicted"/>
<gene>
    <name evidence="2" type="ORF">N479_19655</name>
</gene>
<accession>A0A0F6A9P5</accession>
<dbReference type="Proteomes" id="UP000033434">
    <property type="component" value="Unassembled WGS sequence"/>
</dbReference>